<evidence type="ECO:0000256" key="1">
    <source>
        <dbReference type="SAM" id="MobiDB-lite"/>
    </source>
</evidence>
<dbReference type="KEGG" id="puo:RZN69_13595"/>
<dbReference type="EMBL" id="CP136920">
    <property type="protein sequence ID" value="WOO39652.1"/>
    <property type="molecule type" value="Genomic_DNA"/>
</dbReference>
<reference evidence="2 3" key="1">
    <citation type="submission" date="2023-10" db="EMBL/GenBank/DDBJ databases">
        <title>Rubellicoccus peritrichatus gen. nov., sp. nov., isolated from an algae of coral reef tank.</title>
        <authorList>
            <person name="Luo J."/>
        </authorList>
    </citation>
    <scope>NUCLEOTIDE SEQUENCE [LARGE SCALE GENOMIC DNA]</scope>
    <source>
        <strain evidence="2 3">CR14</strain>
    </source>
</reference>
<sequence length="98" mass="11173">MTIDNPEALADLIAQKVAGMKSPIIDTAEGMLISKCKSEWAWKQFKQRNHLKPLQGRTDAYSREEVHRACRKEATRRRKRKPASRPSSQTIIPEGKAE</sequence>
<proteinExistence type="predicted"/>
<dbReference type="RefSeq" id="WP_317831624.1">
    <property type="nucleotide sequence ID" value="NZ_CP136920.1"/>
</dbReference>
<feature type="compositionally biased region" description="Basic residues" evidence="1">
    <location>
        <begin position="74"/>
        <end position="83"/>
    </location>
</feature>
<accession>A0AAQ3L8J5</accession>
<dbReference type="Proteomes" id="UP001304300">
    <property type="component" value="Chromosome"/>
</dbReference>
<name>A0AAQ3L8J5_9BACT</name>
<evidence type="ECO:0000313" key="3">
    <source>
        <dbReference type="Proteomes" id="UP001304300"/>
    </source>
</evidence>
<evidence type="ECO:0000313" key="2">
    <source>
        <dbReference type="EMBL" id="WOO39652.1"/>
    </source>
</evidence>
<feature type="region of interest" description="Disordered" evidence="1">
    <location>
        <begin position="53"/>
        <end position="98"/>
    </location>
</feature>
<dbReference type="AlphaFoldDB" id="A0AAQ3L8J5"/>
<gene>
    <name evidence="2" type="ORF">RZN69_13595</name>
</gene>
<feature type="compositionally biased region" description="Basic and acidic residues" evidence="1">
    <location>
        <begin position="60"/>
        <end position="73"/>
    </location>
</feature>
<keyword evidence="3" id="KW-1185">Reference proteome</keyword>
<protein>
    <submittedName>
        <fullName evidence="2">Uncharacterized protein</fullName>
    </submittedName>
</protein>
<organism evidence="2 3">
    <name type="scientific">Rubellicoccus peritrichatus</name>
    <dbReference type="NCBI Taxonomy" id="3080537"/>
    <lineage>
        <taxon>Bacteria</taxon>
        <taxon>Pseudomonadati</taxon>
        <taxon>Verrucomicrobiota</taxon>
        <taxon>Opitutia</taxon>
        <taxon>Puniceicoccales</taxon>
        <taxon>Cerasicoccaceae</taxon>
        <taxon>Rubellicoccus</taxon>
    </lineage>
</organism>